<dbReference type="Proteomes" id="UP000199441">
    <property type="component" value="Unassembled WGS sequence"/>
</dbReference>
<keyword evidence="5" id="KW-1185">Reference proteome</keyword>
<evidence type="ECO:0000256" key="2">
    <source>
        <dbReference type="ARBA" id="ARBA00023186"/>
    </source>
</evidence>
<reference evidence="5" key="1">
    <citation type="submission" date="2016-10" db="EMBL/GenBank/DDBJ databases">
        <authorList>
            <person name="Varghese N."/>
            <person name="Submissions S."/>
        </authorList>
    </citation>
    <scope>NUCLEOTIDE SEQUENCE [LARGE SCALE GENOMIC DNA]</scope>
    <source>
        <strain evidence="5">DSM 26922</strain>
    </source>
</reference>
<comment type="similarity">
    <text evidence="3">Belongs to the UreF family.</text>
</comment>
<proteinExistence type="inferred from homology"/>
<keyword evidence="2 3" id="KW-0143">Chaperone</keyword>
<organism evidence="4 5">
    <name type="scientific">Litoreibacter albidus</name>
    <dbReference type="NCBI Taxonomy" id="670155"/>
    <lineage>
        <taxon>Bacteria</taxon>
        <taxon>Pseudomonadati</taxon>
        <taxon>Pseudomonadota</taxon>
        <taxon>Alphaproteobacteria</taxon>
        <taxon>Rhodobacterales</taxon>
        <taxon>Roseobacteraceae</taxon>
        <taxon>Litoreibacter</taxon>
    </lineage>
</organism>
<dbReference type="PIRSF" id="PIRSF009467">
    <property type="entry name" value="Ureas_acces_UreF"/>
    <property type="match status" value="1"/>
</dbReference>
<dbReference type="Gene3D" id="1.10.4190.10">
    <property type="entry name" value="Urease accessory protein UreF"/>
    <property type="match status" value="1"/>
</dbReference>
<dbReference type="HAMAP" id="MF_01385">
    <property type="entry name" value="UreF"/>
    <property type="match status" value="1"/>
</dbReference>
<protein>
    <recommendedName>
        <fullName evidence="3">Urease accessory protein UreF</fullName>
    </recommendedName>
</protein>
<keyword evidence="3" id="KW-0963">Cytoplasm</keyword>
<comment type="subcellular location">
    <subcellularLocation>
        <location evidence="3">Cytoplasm</location>
    </subcellularLocation>
</comment>
<dbReference type="PANTHER" id="PTHR33620:SF1">
    <property type="entry name" value="UREASE ACCESSORY PROTEIN F"/>
    <property type="match status" value="1"/>
</dbReference>
<dbReference type="EMBL" id="FNOI01000001">
    <property type="protein sequence ID" value="SDW35115.1"/>
    <property type="molecule type" value="Genomic_DNA"/>
</dbReference>
<accession>A0A1H2SUI3</accession>
<dbReference type="Pfam" id="PF01730">
    <property type="entry name" value="UreF"/>
    <property type="match status" value="1"/>
</dbReference>
<sequence>MPTDHATLTLAQWFSPAYPIGAFAYSHGLEWAIEAGDVHDQATLGAWVRDVLTFGSGRNDALFIAAAYRAQDVTYVDDMCRALAPSAERLKETDLQGAAFCDITSAVSGVDLQGLTYPVAVGRAAQLCALPLELTSQMYLQSFASSLISVGIRLIPLGQREGHMLIHGMAGLCCTLAEQTAQGDLGDLSSTTFLPDIASMKHETQYARVFRT</sequence>
<dbReference type="STRING" id="670155.SAMN04488001_0942"/>
<comment type="function">
    <text evidence="3">Required for maturation of urease via the functional incorporation of the urease nickel metallocenter.</text>
</comment>
<dbReference type="OrthoDB" id="9798772at2"/>
<dbReference type="AlphaFoldDB" id="A0A1H2SUI3"/>
<evidence type="ECO:0000313" key="4">
    <source>
        <dbReference type="EMBL" id="SDW35115.1"/>
    </source>
</evidence>
<comment type="subunit">
    <text evidence="3">UreD, UreF and UreG form a complex that acts as a GTP-hydrolysis-dependent molecular chaperone, activating the urease apoprotein by helping to assemble the nickel containing metallocenter of UreC. The UreE protein probably delivers the nickel.</text>
</comment>
<gene>
    <name evidence="3" type="primary">ureF</name>
    <name evidence="4" type="ORF">SAMN04488001_0942</name>
</gene>
<keyword evidence="1 3" id="KW-0996">Nickel insertion</keyword>
<dbReference type="RefSeq" id="WP_089945096.1">
    <property type="nucleotide sequence ID" value="NZ_FNOI01000001.1"/>
</dbReference>
<dbReference type="PANTHER" id="PTHR33620">
    <property type="entry name" value="UREASE ACCESSORY PROTEIN F"/>
    <property type="match status" value="1"/>
</dbReference>
<evidence type="ECO:0000256" key="3">
    <source>
        <dbReference type="HAMAP-Rule" id="MF_01385"/>
    </source>
</evidence>
<dbReference type="InterPro" id="IPR038277">
    <property type="entry name" value="UreF_sf"/>
</dbReference>
<dbReference type="GO" id="GO:0016151">
    <property type="term" value="F:nickel cation binding"/>
    <property type="evidence" value="ECO:0007669"/>
    <property type="project" value="UniProtKB-UniRule"/>
</dbReference>
<dbReference type="InterPro" id="IPR002639">
    <property type="entry name" value="UreF"/>
</dbReference>
<evidence type="ECO:0000313" key="5">
    <source>
        <dbReference type="Proteomes" id="UP000199441"/>
    </source>
</evidence>
<name>A0A1H2SUI3_9RHOB</name>
<dbReference type="GO" id="GO:0005737">
    <property type="term" value="C:cytoplasm"/>
    <property type="evidence" value="ECO:0007669"/>
    <property type="project" value="UniProtKB-SubCell"/>
</dbReference>
<evidence type="ECO:0000256" key="1">
    <source>
        <dbReference type="ARBA" id="ARBA00022988"/>
    </source>
</evidence>